<accession>A0A1G9QQI0</accession>
<dbReference type="AlphaFoldDB" id="A0A1G9QQI0"/>
<dbReference type="PROSITE" id="PS51257">
    <property type="entry name" value="PROKAR_LIPOPROTEIN"/>
    <property type="match status" value="1"/>
</dbReference>
<dbReference type="InterPro" id="IPR003423">
    <property type="entry name" value="OMP_efflux"/>
</dbReference>
<dbReference type="PANTHER" id="PTHR30203:SF24">
    <property type="entry name" value="BLR4935 PROTEIN"/>
    <property type="match status" value="1"/>
</dbReference>
<dbReference type="EMBL" id="FNGU01000004">
    <property type="protein sequence ID" value="SDM13091.1"/>
    <property type="molecule type" value="Genomic_DNA"/>
</dbReference>
<dbReference type="Pfam" id="PF02321">
    <property type="entry name" value="OEP"/>
    <property type="match status" value="1"/>
</dbReference>
<organism evidence="2 3">
    <name type="scientific">Geoalkalibacter ferrihydriticus</name>
    <dbReference type="NCBI Taxonomy" id="392333"/>
    <lineage>
        <taxon>Bacteria</taxon>
        <taxon>Pseudomonadati</taxon>
        <taxon>Thermodesulfobacteriota</taxon>
        <taxon>Desulfuromonadia</taxon>
        <taxon>Desulfuromonadales</taxon>
        <taxon>Geoalkalibacteraceae</taxon>
        <taxon>Geoalkalibacter</taxon>
    </lineage>
</organism>
<dbReference type="Gene3D" id="1.20.1600.10">
    <property type="entry name" value="Outer membrane efflux proteins (OEP)"/>
    <property type="match status" value="1"/>
</dbReference>
<comment type="similarity">
    <text evidence="1">Belongs to the outer membrane factor (OMF) (TC 1.B.17) family.</text>
</comment>
<evidence type="ECO:0000256" key="1">
    <source>
        <dbReference type="ARBA" id="ARBA00007613"/>
    </source>
</evidence>
<name>A0A1G9QQI0_9BACT</name>
<dbReference type="PANTHER" id="PTHR30203">
    <property type="entry name" value="OUTER MEMBRANE CATION EFFLUX PROTEIN"/>
    <property type="match status" value="1"/>
</dbReference>
<dbReference type="SUPFAM" id="SSF56954">
    <property type="entry name" value="Outer membrane efflux proteins (OEP)"/>
    <property type="match status" value="1"/>
</dbReference>
<dbReference type="GO" id="GO:0015562">
    <property type="term" value="F:efflux transmembrane transporter activity"/>
    <property type="evidence" value="ECO:0007669"/>
    <property type="project" value="InterPro"/>
</dbReference>
<protein>
    <submittedName>
        <fullName evidence="2">Outer membrane protein, cobalt-zinc-cadmium efflux system</fullName>
    </submittedName>
</protein>
<dbReference type="Proteomes" id="UP000182146">
    <property type="component" value="Unassembled WGS sequence"/>
</dbReference>
<dbReference type="STRING" id="392333.SAMN05660860_01867"/>
<proteinExistence type="inferred from homology"/>
<sequence>MRVMHPLVLCLIVACIGGCAFLPRDAGFSDVESLVAERVGEPLHWAGVSLEEEAIRLRVEALLGEPLSAAGAVRLALLNNPSLQAELEEMGIARADLVRAGLLRNPVFGATLRFPEGGGGTNLELSLVQEFLNVVQLPMRRRVAVKSFEQVKLRTVDTALTLVADTQDAFYVAQASLWVTEIRSLIVDVSEAMADVAERLHHAGNITDLDLAKEKTRYQQVRLKHMQAQAHQALAQEQLAVLLGLAESSSMRISPRLPELPPTAISESGLEDRALAQRLDLAAVRMEREILLESLGGARLAALQPDFGLGVEAERETDGSWLAGPKIRMNLPVFDGGGTAVDAKEGRLREALRRERAMEVQIRSEVRQAWVRLQHGRQEVDHYQQVLVPLHARIMEESQLQYNAMQLGVFQLLNTKREQLEVGALHVDARKNYWLARSRLARVVGGLLPEPEPLPVDDELEDLFGANPAPPVNTGFLSDSLERFRQ</sequence>
<reference evidence="2 3" key="1">
    <citation type="submission" date="2016-10" db="EMBL/GenBank/DDBJ databases">
        <authorList>
            <person name="de Groot N.N."/>
        </authorList>
    </citation>
    <scope>NUCLEOTIDE SEQUENCE [LARGE SCALE GENOMIC DNA]</scope>
    <source>
        <strain evidence="2 3">DSM 17813</strain>
    </source>
</reference>
<dbReference type="InterPro" id="IPR010131">
    <property type="entry name" value="MdtP/NodT-like"/>
</dbReference>
<evidence type="ECO:0000313" key="3">
    <source>
        <dbReference type="Proteomes" id="UP000182146"/>
    </source>
</evidence>
<evidence type="ECO:0000313" key="2">
    <source>
        <dbReference type="EMBL" id="SDM13091.1"/>
    </source>
</evidence>
<gene>
    <name evidence="2" type="ORF">SAMN05660860_01867</name>
</gene>